<dbReference type="AlphaFoldDB" id="A0A927IML3"/>
<evidence type="ECO:0000313" key="2">
    <source>
        <dbReference type="EMBL" id="MBD8051127.1"/>
    </source>
</evidence>
<keyword evidence="1" id="KW-0472">Membrane</keyword>
<gene>
    <name evidence="2" type="ORF">IC609_11255</name>
</gene>
<feature type="transmembrane region" description="Helical" evidence="1">
    <location>
        <begin position="113"/>
        <end position="132"/>
    </location>
</feature>
<keyword evidence="3" id="KW-1185">Reference proteome</keyword>
<dbReference type="EMBL" id="JACYFT010000002">
    <property type="protein sequence ID" value="MBD8051127.1"/>
    <property type="molecule type" value="Genomic_DNA"/>
</dbReference>
<sequence length="287" mass="32530">MNDSNMQKPIFPNAQAMDHAEAKSLAMRALVFSFSYGLIRLKKLAVSEEKFMVGLIAVPAAMLIVTEMLSPDNFWPWIAIIFYLFGGLFILLSIFKSNNPEEAMGLITVKNNWIIVSSVIVFAALTFGGMFYSSHSVKQDIDKIISLATNADITEANKYIDAENFGFPKYSEMGEYAPDTLFWHDYERCSKNPIVLSRLVKNELSKEITIRDSYKTAAAWPISTEYTVYNGNYPKGAYSYGFGFGKKNGDQNYVLKDLMIILPIDESKRKDRVIQHLRLINSLCQDQ</sequence>
<feature type="transmembrane region" description="Helical" evidence="1">
    <location>
        <begin position="51"/>
        <end position="68"/>
    </location>
</feature>
<accession>A0A927IML3</accession>
<dbReference type="RefSeq" id="WP_191819585.1">
    <property type="nucleotide sequence ID" value="NZ_JACYFT010000002.1"/>
</dbReference>
<feature type="transmembrane region" description="Helical" evidence="1">
    <location>
        <begin position="74"/>
        <end position="92"/>
    </location>
</feature>
<name>A0A927IML3_9BURK</name>
<evidence type="ECO:0000256" key="1">
    <source>
        <dbReference type="SAM" id="Phobius"/>
    </source>
</evidence>
<dbReference type="Proteomes" id="UP000647424">
    <property type="component" value="Unassembled WGS sequence"/>
</dbReference>
<keyword evidence="1" id="KW-1133">Transmembrane helix</keyword>
<organism evidence="2 3">
    <name type="scientific">Limnohabitans radicicola</name>
    <dbReference type="NCBI Taxonomy" id="2771427"/>
    <lineage>
        <taxon>Bacteria</taxon>
        <taxon>Pseudomonadati</taxon>
        <taxon>Pseudomonadota</taxon>
        <taxon>Betaproteobacteria</taxon>
        <taxon>Burkholderiales</taxon>
        <taxon>Comamonadaceae</taxon>
        <taxon>Limnohabitans</taxon>
    </lineage>
</organism>
<reference evidence="2" key="1">
    <citation type="submission" date="2020-09" db="EMBL/GenBank/DDBJ databases">
        <title>Genome seq and assembly of Limnohabitants sp.</title>
        <authorList>
            <person name="Chhetri G."/>
        </authorList>
    </citation>
    <scope>NUCLEOTIDE SEQUENCE</scope>
    <source>
        <strain evidence="2">JUR4</strain>
    </source>
</reference>
<comment type="caution">
    <text evidence="2">The sequence shown here is derived from an EMBL/GenBank/DDBJ whole genome shotgun (WGS) entry which is preliminary data.</text>
</comment>
<evidence type="ECO:0000313" key="3">
    <source>
        <dbReference type="Proteomes" id="UP000647424"/>
    </source>
</evidence>
<proteinExistence type="predicted"/>
<keyword evidence="1" id="KW-0812">Transmembrane</keyword>
<protein>
    <submittedName>
        <fullName evidence="2">Uncharacterized protein</fullName>
    </submittedName>
</protein>